<keyword evidence="4 11" id="KW-1133">Transmembrane helix</keyword>
<evidence type="ECO:0000256" key="3">
    <source>
        <dbReference type="ARBA" id="ARBA00022692"/>
    </source>
</evidence>
<dbReference type="WBParaSite" id="maker-uti_cns_0004425-snap-gene-0.10-mRNA-1">
    <property type="protein sequence ID" value="maker-uti_cns_0004425-snap-gene-0.10-mRNA-1"/>
    <property type="gene ID" value="maker-uti_cns_0004425-snap-gene-0.10"/>
</dbReference>
<evidence type="ECO:0000313" key="14">
    <source>
        <dbReference type="WBParaSite" id="maker-uti_cns_0004425-snap-gene-0.10-mRNA-1"/>
    </source>
</evidence>
<dbReference type="GO" id="GO:0015276">
    <property type="term" value="F:ligand-gated monoatomic ion channel activity"/>
    <property type="evidence" value="ECO:0007669"/>
    <property type="project" value="InterPro"/>
</dbReference>
<feature type="transmembrane region" description="Helical" evidence="11">
    <location>
        <begin position="78"/>
        <end position="96"/>
    </location>
</feature>
<feature type="transmembrane region" description="Helical" evidence="11">
    <location>
        <begin position="111"/>
        <end position="133"/>
    </location>
</feature>
<dbReference type="GO" id="GO:0016020">
    <property type="term" value="C:membrane"/>
    <property type="evidence" value="ECO:0007669"/>
    <property type="project" value="UniProtKB-SubCell"/>
</dbReference>
<evidence type="ECO:0000313" key="13">
    <source>
        <dbReference type="Proteomes" id="UP000095280"/>
    </source>
</evidence>
<evidence type="ECO:0000256" key="6">
    <source>
        <dbReference type="ARBA" id="ARBA00023136"/>
    </source>
</evidence>
<dbReference type="AlphaFoldDB" id="A0A1I8H4U7"/>
<evidence type="ECO:0000256" key="11">
    <source>
        <dbReference type="SAM" id="Phobius"/>
    </source>
</evidence>
<dbReference type="SUPFAM" id="SSF81324">
    <property type="entry name" value="Voltage-gated potassium channels"/>
    <property type="match status" value="1"/>
</dbReference>
<reference evidence="14" key="1">
    <citation type="submission" date="2016-11" db="UniProtKB">
        <authorList>
            <consortium name="WormBaseParasite"/>
        </authorList>
    </citation>
    <scope>IDENTIFICATION</scope>
</reference>
<sequence length="388" mass="43918">MNFGLSVIIKKPQKTKPGMFSFTQPLEDNLWIAILAATILLAAVMTCLARMSPLEWRYDDTLVNGDEQQRMRRVRHNFSLMNSMWFSFAAFVRQGVDISPRSASTRMMGSFWWAFSLIIMAYYTANLTACLTIERLIAPINDVKDLAADGNRVKFGTLNAGSTKEFFRTSDEATFKKMYRIMEAEKSVYTDTIEEGVERVMKSDGSYAFILESKVNIYKNNRKPCVTMMVGQEFSLKGYGIAISPERPHLRERINEAVLQLRESQDLDRKYKEWWIEKGECPEDTSTKLQPLALGNILGVFCILLVGLALAMLTALIEFCLNHARGSGSLPPISGVVEKPLNSEEPIVCQVESEYIMRTRQQMLPEAMRPAPASVITARKNKTLVSML</sequence>
<organism evidence="13 14">
    <name type="scientific">Macrostomum lignano</name>
    <dbReference type="NCBI Taxonomy" id="282301"/>
    <lineage>
        <taxon>Eukaryota</taxon>
        <taxon>Metazoa</taxon>
        <taxon>Spiralia</taxon>
        <taxon>Lophotrochozoa</taxon>
        <taxon>Platyhelminthes</taxon>
        <taxon>Rhabditophora</taxon>
        <taxon>Macrostomorpha</taxon>
        <taxon>Macrostomida</taxon>
        <taxon>Macrostomidae</taxon>
        <taxon>Macrostomum</taxon>
    </lineage>
</organism>
<keyword evidence="5" id="KW-0406">Ion transport</keyword>
<dbReference type="SMART" id="SM00079">
    <property type="entry name" value="PBPe"/>
    <property type="match status" value="1"/>
</dbReference>
<dbReference type="InterPro" id="IPR015683">
    <property type="entry name" value="Ionotropic_Glu_rcpt"/>
</dbReference>
<feature type="domain" description="Ionotropic glutamate receptor C-terminal" evidence="12">
    <location>
        <begin position="71"/>
        <end position="277"/>
    </location>
</feature>
<name>A0A1I8H4U7_9PLAT</name>
<evidence type="ECO:0000256" key="4">
    <source>
        <dbReference type="ARBA" id="ARBA00022989"/>
    </source>
</evidence>
<evidence type="ECO:0000259" key="12">
    <source>
        <dbReference type="SMART" id="SM00079"/>
    </source>
</evidence>
<dbReference type="SUPFAM" id="SSF53850">
    <property type="entry name" value="Periplasmic binding protein-like II"/>
    <property type="match status" value="1"/>
</dbReference>
<comment type="subcellular location">
    <subcellularLocation>
        <location evidence="1">Membrane</location>
        <topology evidence="1">Multi-pass membrane protein</topology>
    </subcellularLocation>
</comment>
<keyword evidence="2" id="KW-0813">Transport</keyword>
<protein>
    <submittedName>
        <fullName evidence="14">PBPe domain-containing protein</fullName>
    </submittedName>
</protein>
<dbReference type="InterPro" id="IPR001320">
    <property type="entry name" value="Iontro_rcpt_C"/>
</dbReference>
<dbReference type="Gene3D" id="1.10.287.70">
    <property type="match status" value="1"/>
</dbReference>
<dbReference type="Proteomes" id="UP000095280">
    <property type="component" value="Unplaced"/>
</dbReference>
<evidence type="ECO:0000256" key="8">
    <source>
        <dbReference type="ARBA" id="ARBA00023180"/>
    </source>
</evidence>
<keyword evidence="10" id="KW-0407">Ion channel</keyword>
<proteinExistence type="predicted"/>
<keyword evidence="6 11" id="KW-0472">Membrane</keyword>
<keyword evidence="9" id="KW-1071">Ligand-gated ion channel</keyword>
<keyword evidence="13" id="KW-1185">Reference proteome</keyword>
<dbReference type="Gene3D" id="3.40.190.10">
    <property type="entry name" value="Periplasmic binding protein-like II"/>
    <property type="match status" value="1"/>
</dbReference>
<keyword evidence="8" id="KW-0325">Glycoprotein</keyword>
<evidence type="ECO:0000256" key="5">
    <source>
        <dbReference type="ARBA" id="ARBA00023065"/>
    </source>
</evidence>
<feature type="transmembrane region" description="Helical" evidence="11">
    <location>
        <begin position="30"/>
        <end position="49"/>
    </location>
</feature>
<keyword evidence="7" id="KW-0675">Receptor</keyword>
<feature type="transmembrane region" description="Helical" evidence="11">
    <location>
        <begin position="297"/>
        <end position="317"/>
    </location>
</feature>
<dbReference type="Pfam" id="PF00060">
    <property type="entry name" value="Lig_chan"/>
    <property type="match status" value="1"/>
</dbReference>
<dbReference type="PANTHER" id="PTHR18966">
    <property type="entry name" value="IONOTROPIC GLUTAMATE RECEPTOR"/>
    <property type="match status" value="1"/>
</dbReference>
<dbReference type="FunFam" id="1.10.287.70:FF:000143">
    <property type="entry name" value="Probable glutamate receptor"/>
    <property type="match status" value="1"/>
</dbReference>
<evidence type="ECO:0000256" key="1">
    <source>
        <dbReference type="ARBA" id="ARBA00004141"/>
    </source>
</evidence>
<evidence type="ECO:0000256" key="7">
    <source>
        <dbReference type="ARBA" id="ARBA00023170"/>
    </source>
</evidence>
<keyword evidence="3 11" id="KW-0812">Transmembrane</keyword>
<accession>A0A1I8H4U7</accession>
<evidence type="ECO:0000256" key="2">
    <source>
        <dbReference type="ARBA" id="ARBA00022448"/>
    </source>
</evidence>
<evidence type="ECO:0000256" key="10">
    <source>
        <dbReference type="ARBA" id="ARBA00023303"/>
    </source>
</evidence>
<evidence type="ECO:0000256" key="9">
    <source>
        <dbReference type="ARBA" id="ARBA00023286"/>
    </source>
</evidence>